<sequence length="426" mass="47326">MAISDRNLFQIVQISYTRRYQQNGFSIELIGKNAQILDSSHKTISHPSYESHGLQASLIKVNGQYVVAARGTSGAGDAKQDFDLTDPNAYQKESQFKDFQQFIEKMHRLHPDFDPQKATYTGHSLGAALATYAAVHYDAKATVFSAPSAYNELTPQQRAQVRQGKFNKKIKNIKHANDIVPDLPGLVPPIGKQVYIFNKNSLPSSLSDLAFTMINAAGHLTKTFSPHNFDESGAANAVPELPGAILHAQSNRYSLGLGLNLTVNYFDLVRKEYSTGKRLAAKLQSGITDTAKQVETLATSSVQVEKIALQKDSVDAAIASLKASKEPLKNIKKINNQIYPDMQKRFQQIIDDTCNLPYITPKDVAEVVERHHLEPKYHVDLDKIEASNQLVDQNLARIDNLIKGLKQAAEHIEQDDKDWAISFVAQ</sequence>
<comment type="caution">
    <text evidence="1">The sequence shown here is derived from an EMBL/GenBank/DDBJ whole genome shotgun (WGS) entry which is preliminary data.</text>
</comment>
<keyword evidence="2" id="KW-1185">Reference proteome</keyword>
<organism evidence="1 2">
    <name type="scientific">Ligilactobacillus salitolerans</name>
    <dbReference type="NCBI Taxonomy" id="1808352"/>
    <lineage>
        <taxon>Bacteria</taxon>
        <taxon>Bacillati</taxon>
        <taxon>Bacillota</taxon>
        <taxon>Bacilli</taxon>
        <taxon>Lactobacillales</taxon>
        <taxon>Lactobacillaceae</taxon>
        <taxon>Ligilactobacillus</taxon>
    </lineage>
</organism>
<dbReference type="AlphaFoldDB" id="A0A401IUJ2"/>
<accession>A0A401IUJ2</accession>
<reference evidence="1 2" key="1">
    <citation type="journal article" date="2019" name="Int. J. Syst. Evol. Microbiol.">
        <title>Lactobacillus salitolerans sp. nov., a novel lactic acid bacterium isolated from spent mushroom substrates.</title>
        <authorList>
            <person name="Tohno M."/>
            <person name="Tanizawa Y."/>
            <person name="Kojima Y."/>
            <person name="Sakamoto M."/>
            <person name="Nakamura Y."/>
            <person name="Ohkuma M."/>
            <person name="Kobayashi H."/>
        </authorList>
    </citation>
    <scope>NUCLEOTIDE SEQUENCE [LARGE SCALE GENOMIC DNA]</scope>
    <source>
        <strain evidence="1 2">YK43</strain>
    </source>
</reference>
<protein>
    <submittedName>
        <fullName evidence="1">Uncharacterized protein</fullName>
    </submittedName>
</protein>
<gene>
    <name evidence="1" type="ORF">LFYK43_16270</name>
</gene>
<dbReference type="Proteomes" id="UP000286848">
    <property type="component" value="Unassembled WGS sequence"/>
</dbReference>
<evidence type="ECO:0000313" key="1">
    <source>
        <dbReference type="EMBL" id="GBG95168.1"/>
    </source>
</evidence>
<dbReference type="SUPFAM" id="SSF53474">
    <property type="entry name" value="alpha/beta-Hydrolases"/>
    <property type="match status" value="1"/>
</dbReference>
<evidence type="ECO:0000313" key="2">
    <source>
        <dbReference type="Proteomes" id="UP000286848"/>
    </source>
</evidence>
<proteinExistence type="predicted"/>
<dbReference type="OrthoDB" id="6450827at2"/>
<dbReference type="Pfam" id="PF26363">
    <property type="entry name" value="Phospholipase-like"/>
    <property type="match status" value="1"/>
</dbReference>
<dbReference type="RefSeq" id="WP_124977254.1">
    <property type="nucleotide sequence ID" value="NZ_BFFP01000027.1"/>
</dbReference>
<dbReference type="GO" id="GO:0006629">
    <property type="term" value="P:lipid metabolic process"/>
    <property type="evidence" value="ECO:0007669"/>
    <property type="project" value="InterPro"/>
</dbReference>
<dbReference type="EMBL" id="BFFP01000027">
    <property type="protein sequence ID" value="GBG95168.1"/>
    <property type="molecule type" value="Genomic_DNA"/>
</dbReference>
<name>A0A401IUJ2_9LACO</name>
<dbReference type="Gene3D" id="3.40.50.1820">
    <property type="entry name" value="alpha/beta hydrolase"/>
    <property type="match status" value="1"/>
</dbReference>
<dbReference type="InterPro" id="IPR029058">
    <property type="entry name" value="AB_hydrolase_fold"/>
</dbReference>